<evidence type="ECO:0000256" key="6">
    <source>
        <dbReference type="ARBA" id="ARBA00022840"/>
    </source>
</evidence>
<dbReference type="PIRSF" id="PIRSF000728">
    <property type="entry name" value="NAGK"/>
    <property type="match status" value="1"/>
</dbReference>
<dbReference type="InterPro" id="IPR004662">
    <property type="entry name" value="AcgluKinase_fam"/>
</dbReference>
<evidence type="ECO:0000256" key="4">
    <source>
        <dbReference type="ARBA" id="ARBA00022741"/>
    </source>
</evidence>
<proteinExistence type="predicted"/>
<feature type="domain" description="Aspartate/glutamate/uridylate kinase" evidence="8">
    <location>
        <begin position="2"/>
        <end position="236"/>
    </location>
</feature>
<evidence type="ECO:0000313" key="10">
    <source>
        <dbReference type="Proteomes" id="UP000604391"/>
    </source>
</evidence>
<evidence type="ECO:0000259" key="8">
    <source>
        <dbReference type="Pfam" id="PF00696"/>
    </source>
</evidence>
<keyword evidence="5" id="KW-0418">Kinase</keyword>
<gene>
    <name evidence="9" type="ORF">H1011_00965</name>
</gene>
<dbReference type="AlphaFoldDB" id="A0A832UTA9"/>
<sequence>MFIVKIGGSVLSQSEEIVKDLANYKDFIVVHGSGPQVDKLTKERLGKEPRWVYSVSGVKCRYTDSEVILLHQEVCREQTSKLVELLKTNGMDAIGFAESPIIFAKRKEAIKVIENKKKYILREDQSGKIERIDSESLNSVLSKGKIPVIPPLAIGHNGEPLNVNGDRVCAYLARELGVDTIINLSNIPGFLRNEKVVPEIKLNELEQLRKETRGGMSIKLIGVQEAMNFGVQKFVISSGEIDKPVTSALDGKGTVFLHG</sequence>
<keyword evidence="2" id="KW-0028">Amino-acid biosynthesis</keyword>
<dbReference type="GO" id="GO:0006526">
    <property type="term" value="P:L-arginine biosynthetic process"/>
    <property type="evidence" value="ECO:0007669"/>
    <property type="project" value="UniProtKB-KW"/>
</dbReference>
<comment type="caution">
    <text evidence="9">The sequence shown here is derived from an EMBL/GenBank/DDBJ whole genome shotgun (WGS) entry which is preliminary data.</text>
</comment>
<organism evidence="9 10">
    <name type="scientific">Candidatus Undinarchaeum marinum</name>
    <dbReference type="NCBI Taxonomy" id="2756141"/>
    <lineage>
        <taxon>Archaea</taxon>
        <taxon>Candidatus Undinarchaeota</taxon>
        <taxon>Candidatus Undinarchaeia</taxon>
        <taxon>Candidatus Undinarchaeales</taxon>
        <taxon>Candidatus Undinarchaeaceae</taxon>
        <taxon>Candidatus Undinarchaeum</taxon>
    </lineage>
</organism>
<dbReference type="Pfam" id="PF00696">
    <property type="entry name" value="AA_kinase"/>
    <property type="match status" value="1"/>
</dbReference>
<keyword evidence="4" id="KW-0547">Nucleotide-binding</keyword>
<evidence type="ECO:0000256" key="2">
    <source>
        <dbReference type="ARBA" id="ARBA00022605"/>
    </source>
</evidence>
<evidence type="ECO:0000313" key="9">
    <source>
        <dbReference type="EMBL" id="HIJ99379.1"/>
    </source>
</evidence>
<evidence type="ECO:0000256" key="3">
    <source>
        <dbReference type="ARBA" id="ARBA00022679"/>
    </source>
</evidence>
<keyword evidence="3" id="KW-0808">Transferase</keyword>
<evidence type="ECO:0000256" key="5">
    <source>
        <dbReference type="ARBA" id="ARBA00022777"/>
    </source>
</evidence>
<dbReference type="GO" id="GO:0003991">
    <property type="term" value="F:acetylglutamate kinase activity"/>
    <property type="evidence" value="ECO:0007669"/>
    <property type="project" value="TreeGrafter"/>
</dbReference>
<evidence type="ECO:0000256" key="1">
    <source>
        <dbReference type="ARBA" id="ARBA00022571"/>
    </source>
</evidence>
<protein>
    <recommendedName>
        <fullName evidence="8">Aspartate/glutamate/uridylate kinase domain-containing protein</fullName>
    </recommendedName>
</protein>
<dbReference type="EMBL" id="DVAD01000007">
    <property type="protein sequence ID" value="HIJ99379.1"/>
    <property type="molecule type" value="Genomic_DNA"/>
</dbReference>
<dbReference type="InterPro" id="IPR001048">
    <property type="entry name" value="Asp/Glu/Uridylate_kinase"/>
</dbReference>
<dbReference type="PANTHER" id="PTHR23342:SF0">
    <property type="entry name" value="N-ACETYLGLUTAMATE SYNTHASE, MITOCHONDRIAL"/>
    <property type="match status" value="1"/>
</dbReference>
<comment type="pathway">
    <text evidence="7">Amino-acid biosynthesis.</text>
</comment>
<keyword evidence="6" id="KW-0067">ATP-binding</keyword>
<evidence type="ECO:0000256" key="7">
    <source>
        <dbReference type="ARBA" id="ARBA00029440"/>
    </source>
</evidence>
<dbReference type="InterPro" id="IPR036393">
    <property type="entry name" value="AceGlu_kinase-like_sf"/>
</dbReference>
<reference evidence="9 10" key="1">
    <citation type="journal article" name="Nat. Commun.">
        <title>Undinarchaeota illuminate DPANN phylogeny and the impact of gene transfer on archaeal evolution.</title>
        <authorList>
            <person name="Dombrowski N."/>
            <person name="Williams T.A."/>
            <person name="Sun J."/>
            <person name="Woodcroft B.J."/>
            <person name="Lee J.H."/>
            <person name="Minh B.Q."/>
            <person name="Rinke C."/>
            <person name="Spang A."/>
        </authorList>
    </citation>
    <scope>NUCLEOTIDE SEQUENCE [LARGE SCALE GENOMIC DNA]</scope>
    <source>
        <strain evidence="9">MAG_bin17</strain>
    </source>
</reference>
<dbReference type="Proteomes" id="UP000604391">
    <property type="component" value="Unassembled WGS sequence"/>
</dbReference>
<dbReference type="SUPFAM" id="SSF53633">
    <property type="entry name" value="Carbamate kinase-like"/>
    <property type="match status" value="1"/>
</dbReference>
<dbReference type="Gene3D" id="3.40.1160.10">
    <property type="entry name" value="Acetylglutamate kinase-like"/>
    <property type="match status" value="1"/>
</dbReference>
<dbReference type="GO" id="GO:0005737">
    <property type="term" value="C:cytoplasm"/>
    <property type="evidence" value="ECO:0007669"/>
    <property type="project" value="InterPro"/>
</dbReference>
<name>A0A832UTA9_9ARCH</name>
<dbReference type="GO" id="GO:0005524">
    <property type="term" value="F:ATP binding"/>
    <property type="evidence" value="ECO:0007669"/>
    <property type="project" value="UniProtKB-KW"/>
</dbReference>
<keyword evidence="1" id="KW-0055">Arginine biosynthesis</keyword>
<dbReference type="PANTHER" id="PTHR23342">
    <property type="entry name" value="N-ACETYLGLUTAMATE SYNTHASE"/>
    <property type="match status" value="1"/>
</dbReference>
<keyword evidence="10" id="KW-1185">Reference proteome</keyword>
<accession>A0A832UTA9</accession>